<sequence length="449" mass="50201">YPGFPTPAPYNTFSAVTVNQARGEEEAESMRSRRRQLVFGSVVVVVSLMYMSHMFTGHLVTYEGDTVVRCVVAPPPNDTVSHSTSTPRPNTSSNRSDTKRILLVSYGRSGSTFLSYILTLVPGAFFFFEPLRPHVMRTTLGVDVIMSYKAIGARELNLSQLSRYEVGALNILHNVFNCNIQALPVTDFLSSHLATHGNARTLAACLTPMVTDTYLNLPHYLQCLVDFWWQCKNSSLKLVKEPKEQGGLPGRPPSPQEAPESSQAAAAIRLPARSVFSLMRRDPDLKVVYLVRDPRATLLSQRALFGHAPTPQEFCRMVSDDMAHMLLLQKIFPGRAVTVRYEDVAEDPLGLTARLYKALGLEMSRAVVRGLRKLTSTNEDMGAFSTYRQDPKFTANRWRTDVDSDHVTRTDRVCRAVYNVLGYKVGHDDAVLRNLSIPLREATYRLAVL</sequence>
<feature type="non-terminal residue" evidence="3">
    <location>
        <position position="1"/>
    </location>
</feature>
<dbReference type="PANTHER" id="PTHR10704:SF44">
    <property type="entry name" value="LD35051P-RELATED"/>
    <property type="match status" value="1"/>
</dbReference>
<keyword evidence="4" id="KW-1185">Reference proteome</keyword>
<dbReference type="SUPFAM" id="SSF52540">
    <property type="entry name" value="P-loop containing nucleoside triphosphate hydrolases"/>
    <property type="match status" value="1"/>
</dbReference>
<feature type="region of interest" description="Disordered" evidence="1">
    <location>
        <begin position="75"/>
        <end position="96"/>
    </location>
</feature>
<feature type="compositionally biased region" description="Low complexity" evidence="1">
    <location>
        <begin position="83"/>
        <end position="95"/>
    </location>
</feature>
<comment type="caution">
    <text evidence="3">The sequence shown here is derived from an EMBL/GenBank/DDBJ whole genome shotgun (WGS) entry which is preliminary data.</text>
</comment>
<accession>A0ABD0LFA5</accession>
<feature type="transmembrane region" description="Helical" evidence="2">
    <location>
        <begin position="113"/>
        <end position="131"/>
    </location>
</feature>
<name>A0ABD0LFA5_9CAEN</name>
<organism evidence="3 4">
    <name type="scientific">Batillaria attramentaria</name>
    <dbReference type="NCBI Taxonomy" id="370345"/>
    <lineage>
        <taxon>Eukaryota</taxon>
        <taxon>Metazoa</taxon>
        <taxon>Spiralia</taxon>
        <taxon>Lophotrochozoa</taxon>
        <taxon>Mollusca</taxon>
        <taxon>Gastropoda</taxon>
        <taxon>Caenogastropoda</taxon>
        <taxon>Sorbeoconcha</taxon>
        <taxon>Cerithioidea</taxon>
        <taxon>Batillariidae</taxon>
        <taxon>Batillaria</taxon>
    </lineage>
</organism>
<gene>
    <name evidence="3" type="ORF">BaRGS_00010643</name>
</gene>
<evidence type="ECO:0000256" key="1">
    <source>
        <dbReference type="SAM" id="MobiDB-lite"/>
    </source>
</evidence>
<evidence type="ECO:0000313" key="3">
    <source>
        <dbReference type="EMBL" id="KAK7498055.1"/>
    </source>
</evidence>
<dbReference type="InterPro" id="IPR027417">
    <property type="entry name" value="P-loop_NTPase"/>
</dbReference>
<keyword evidence="2" id="KW-0812">Transmembrane</keyword>
<evidence type="ECO:0008006" key="5">
    <source>
        <dbReference type="Google" id="ProtNLM"/>
    </source>
</evidence>
<keyword evidence="2" id="KW-1133">Transmembrane helix</keyword>
<feature type="region of interest" description="Disordered" evidence="1">
    <location>
        <begin position="242"/>
        <end position="263"/>
    </location>
</feature>
<proteinExistence type="predicted"/>
<keyword evidence="2" id="KW-0472">Membrane</keyword>
<dbReference type="PANTHER" id="PTHR10704">
    <property type="entry name" value="CARBOHYDRATE SULFOTRANSFERASE"/>
    <property type="match status" value="1"/>
</dbReference>
<dbReference type="Gene3D" id="3.40.50.300">
    <property type="entry name" value="P-loop containing nucleotide triphosphate hydrolases"/>
    <property type="match status" value="1"/>
</dbReference>
<evidence type="ECO:0000313" key="4">
    <source>
        <dbReference type="Proteomes" id="UP001519460"/>
    </source>
</evidence>
<protein>
    <recommendedName>
        <fullName evidence="5">Sulfotransferase</fullName>
    </recommendedName>
</protein>
<dbReference type="EMBL" id="JACVVK020000053">
    <property type="protein sequence ID" value="KAK7498055.1"/>
    <property type="molecule type" value="Genomic_DNA"/>
</dbReference>
<dbReference type="AlphaFoldDB" id="A0ABD0LFA5"/>
<evidence type="ECO:0000256" key="2">
    <source>
        <dbReference type="SAM" id="Phobius"/>
    </source>
</evidence>
<reference evidence="3 4" key="1">
    <citation type="journal article" date="2023" name="Sci. Data">
        <title>Genome assembly of the Korean intertidal mud-creeper Batillaria attramentaria.</title>
        <authorList>
            <person name="Patra A.K."/>
            <person name="Ho P.T."/>
            <person name="Jun S."/>
            <person name="Lee S.J."/>
            <person name="Kim Y."/>
            <person name="Won Y.J."/>
        </authorList>
    </citation>
    <scope>NUCLEOTIDE SEQUENCE [LARGE SCALE GENOMIC DNA]</scope>
    <source>
        <strain evidence="3">Wonlab-2016</strain>
    </source>
</reference>
<dbReference type="InterPro" id="IPR051135">
    <property type="entry name" value="Gal/GlcNAc/GalNAc_ST"/>
</dbReference>
<dbReference type="Proteomes" id="UP001519460">
    <property type="component" value="Unassembled WGS sequence"/>
</dbReference>
<dbReference type="Pfam" id="PF13469">
    <property type="entry name" value="Sulfotransfer_3"/>
    <property type="match status" value="1"/>
</dbReference>
<feature type="transmembrane region" description="Helical" evidence="2">
    <location>
        <begin position="37"/>
        <end position="55"/>
    </location>
</feature>